<comment type="caution">
    <text evidence="2">The sequence shown here is derived from an EMBL/GenBank/DDBJ whole genome shotgun (WGS) entry which is preliminary data.</text>
</comment>
<gene>
    <name evidence="2" type="ORF">G3I32_03825</name>
</gene>
<feature type="non-terminal residue" evidence="2">
    <location>
        <position position="1"/>
    </location>
</feature>
<sequence>RWERPLRGPRGEQREAGSARDEDLRGRIARWTLSEAELLGVTGRGALAAPGRALIGAPEAPRPAAEAQESEPEGPGD</sequence>
<evidence type="ECO:0000256" key="1">
    <source>
        <dbReference type="SAM" id="MobiDB-lite"/>
    </source>
</evidence>
<organism evidence="2 3">
    <name type="scientific">Streptomyces coelicoflavus</name>
    <dbReference type="NCBI Taxonomy" id="285562"/>
    <lineage>
        <taxon>Bacteria</taxon>
        <taxon>Bacillati</taxon>
        <taxon>Actinomycetota</taxon>
        <taxon>Actinomycetes</taxon>
        <taxon>Kitasatosporales</taxon>
        <taxon>Streptomycetaceae</taxon>
        <taxon>Streptomyces</taxon>
    </lineage>
</organism>
<feature type="compositionally biased region" description="Acidic residues" evidence="1">
    <location>
        <begin position="68"/>
        <end position="77"/>
    </location>
</feature>
<name>A0A7K3PDC4_9ACTN</name>
<feature type="non-terminal residue" evidence="2">
    <location>
        <position position="77"/>
    </location>
</feature>
<reference evidence="2 3" key="1">
    <citation type="submission" date="2020-01" db="EMBL/GenBank/DDBJ databases">
        <title>Insect and environment-associated Actinomycetes.</title>
        <authorList>
            <person name="Currrie C."/>
            <person name="Chevrette M."/>
            <person name="Carlson C."/>
            <person name="Stubbendieck R."/>
            <person name="Wendt-Pienkowski E."/>
        </authorList>
    </citation>
    <scope>NUCLEOTIDE SEQUENCE [LARGE SCALE GENOMIC DNA]</scope>
    <source>
        <strain evidence="2 3">SID14163</strain>
    </source>
</reference>
<dbReference type="GO" id="GO:0003677">
    <property type="term" value="F:DNA binding"/>
    <property type="evidence" value="ECO:0007669"/>
    <property type="project" value="UniProtKB-KW"/>
</dbReference>
<proteinExistence type="predicted"/>
<evidence type="ECO:0000313" key="3">
    <source>
        <dbReference type="Proteomes" id="UP000470446"/>
    </source>
</evidence>
<evidence type="ECO:0000313" key="2">
    <source>
        <dbReference type="EMBL" id="NEB08006.1"/>
    </source>
</evidence>
<protein>
    <submittedName>
        <fullName evidence="2">DNA-binding protein</fullName>
    </submittedName>
</protein>
<feature type="region of interest" description="Disordered" evidence="1">
    <location>
        <begin position="1"/>
        <end position="23"/>
    </location>
</feature>
<feature type="compositionally biased region" description="Low complexity" evidence="1">
    <location>
        <begin position="55"/>
        <end position="67"/>
    </location>
</feature>
<keyword evidence="2" id="KW-0238">DNA-binding</keyword>
<feature type="region of interest" description="Disordered" evidence="1">
    <location>
        <begin position="55"/>
        <end position="77"/>
    </location>
</feature>
<accession>A0A7K3PDC4</accession>
<dbReference type="Proteomes" id="UP000470446">
    <property type="component" value="Unassembled WGS sequence"/>
</dbReference>
<dbReference type="AlphaFoldDB" id="A0A7K3PDC4"/>
<dbReference type="EMBL" id="JAAGMA010000107">
    <property type="protein sequence ID" value="NEB08006.1"/>
    <property type="molecule type" value="Genomic_DNA"/>
</dbReference>